<dbReference type="SUPFAM" id="SSF55331">
    <property type="entry name" value="Tautomerase/MIF"/>
    <property type="match status" value="1"/>
</dbReference>
<name>A0A3S9HJQ4_9BURK</name>
<dbReference type="Gene3D" id="3.30.429.10">
    <property type="entry name" value="Macrophage Migration Inhibitory Factor"/>
    <property type="match status" value="1"/>
</dbReference>
<dbReference type="KEGG" id="upv:EJN92_10065"/>
<dbReference type="Pfam" id="PF14552">
    <property type="entry name" value="Tautomerase_2"/>
    <property type="match status" value="1"/>
</dbReference>
<dbReference type="PANTHER" id="PTHR38460:SF1">
    <property type="entry name" value="TAUTOMERASE YOLI-RELATED"/>
    <property type="match status" value="1"/>
</dbReference>
<keyword evidence="2" id="KW-1185">Reference proteome</keyword>
<evidence type="ECO:0000313" key="1">
    <source>
        <dbReference type="EMBL" id="AZP12314.1"/>
    </source>
</evidence>
<proteinExistence type="predicted"/>
<reference evidence="1 2" key="1">
    <citation type="journal article" date="2011" name="Int. J. Syst. Evol. Microbiol.">
        <title>Description of Undibacterium oligocarboniphilum sp. nov., isolated from purified water, and Undibacterium pigrum strain CCUG 49012 as the type strain of Undibacterium parvum sp. nov., and emended descriptions of the genus Undibacterium and the species Undibacterium pigrum.</title>
        <authorList>
            <person name="Eder W."/>
            <person name="Wanner G."/>
            <person name="Ludwig W."/>
            <person name="Busse H.J."/>
            <person name="Ziemke-Kageler F."/>
            <person name="Lang E."/>
        </authorList>
    </citation>
    <scope>NUCLEOTIDE SEQUENCE [LARGE SCALE GENOMIC DNA]</scope>
    <source>
        <strain evidence="1 2">DSM 23061</strain>
    </source>
</reference>
<gene>
    <name evidence="1" type="ORF">EJN92_10065</name>
</gene>
<dbReference type="PANTHER" id="PTHR38460">
    <property type="entry name" value="TAUTOMERASE YOLI-RELATED"/>
    <property type="match status" value="1"/>
</dbReference>
<dbReference type="Proteomes" id="UP000275663">
    <property type="component" value="Chromosome"/>
</dbReference>
<protein>
    <submittedName>
        <fullName evidence="1">Tautomerase family protein</fullName>
    </submittedName>
</protein>
<organism evidence="1 2">
    <name type="scientific">Undibacterium parvum</name>
    <dbReference type="NCBI Taxonomy" id="401471"/>
    <lineage>
        <taxon>Bacteria</taxon>
        <taxon>Pseudomonadati</taxon>
        <taxon>Pseudomonadota</taxon>
        <taxon>Betaproteobacteria</taxon>
        <taxon>Burkholderiales</taxon>
        <taxon>Oxalobacteraceae</taxon>
        <taxon>Undibacterium</taxon>
    </lineage>
</organism>
<evidence type="ECO:0000313" key="2">
    <source>
        <dbReference type="Proteomes" id="UP000275663"/>
    </source>
</evidence>
<sequence length="145" mass="16066">MMLFPPYALLREITMPLTKISAPRHLSSSQVQALAAAVQDGLVKTCNVPPKDLFQLITRFDTDEIILDPHFGGVNRSKDACVIEVVFLLGRTDDQKRALFRHVAEQASLAGFRADDIMITLIENSKMDWSLGLGLAYADLHAKAK</sequence>
<accession>A0A3S9HJQ4</accession>
<dbReference type="InterPro" id="IPR014347">
    <property type="entry name" value="Tautomerase/MIF_sf"/>
</dbReference>
<dbReference type="InterPro" id="IPR037479">
    <property type="entry name" value="Tauto_MSAD"/>
</dbReference>
<dbReference type="AlphaFoldDB" id="A0A3S9HJQ4"/>
<dbReference type="EMBL" id="CP034464">
    <property type="protein sequence ID" value="AZP12314.1"/>
    <property type="molecule type" value="Genomic_DNA"/>
</dbReference>